<name>A0A172WQB1_STUST</name>
<dbReference type="InterPro" id="IPR016071">
    <property type="entry name" value="Staphylococal_nuclease_OB-fold"/>
</dbReference>
<evidence type="ECO:0000259" key="1">
    <source>
        <dbReference type="PROSITE" id="PS50830"/>
    </source>
</evidence>
<dbReference type="Proteomes" id="UP000077787">
    <property type="component" value="Chromosome"/>
</dbReference>
<accession>A0A172WQB1</accession>
<organism evidence="2 3">
    <name type="scientific">Stutzerimonas stutzeri</name>
    <name type="common">Pseudomonas stutzeri</name>
    <dbReference type="NCBI Taxonomy" id="316"/>
    <lineage>
        <taxon>Bacteria</taxon>
        <taxon>Pseudomonadati</taxon>
        <taxon>Pseudomonadota</taxon>
        <taxon>Gammaproteobacteria</taxon>
        <taxon>Pseudomonadales</taxon>
        <taxon>Pseudomonadaceae</taxon>
        <taxon>Stutzerimonas</taxon>
    </lineage>
</organism>
<proteinExistence type="predicted"/>
<dbReference type="InterPro" id="IPR035437">
    <property type="entry name" value="SNase_OB-fold_sf"/>
</dbReference>
<dbReference type="Gene3D" id="2.40.50.90">
    <property type="match status" value="1"/>
</dbReference>
<dbReference type="EMBL" id="CP015641">
    <property type="protein sequence ID" value="ANF25556.1"/>
    <property type="molecule type" value="Genomic_DNA"/>
</dbReference>
<dbReference type="AlphaFoldDB" id="A0A172WQB1"/>
<gene>
    <name evidence="2" type="ORF">PS273GM_10525</name>
</gene>
<dbReference type="OrthoDB" id="6867997at2"/>
<feature type="domain" description="TNase-like" evidence="1">
    <location>
        <begin position="35"/>
        <end position="166"/>
    </location>
</feature>
<dbReference type="Pfam" id="PF00565">
    <property type="entry name" value="SNase"/>
    <property type="match status" value="1"/>
</dbReference>
<dbReference type="PROSITE" id="PS50830">
    <property type="entry name" value="TNASE_3"/>
    <property type="match status" value="1"/>
</dbReference>
<evidence type="ECO:0000313" key="2">
    <source>
        <dbReference type="EMBL" id="ANF25556.1"/>
    </source>
</evidence>
<reference evidence="2 3" key="1">
    <citation type="submission" date="2016-05" db="EMBL/GenBank/DDBJ databases">
        <title>Genome sequence of Pseudomonas stutzeri 273 and identification of the exopolysaccharide biosynthesis locus.</title>
        <authorList>
            <person name="Wu S."/>
            <person name="Sun C."/>
        </authorList>
    </citation>
    <scope>NUCLEOTIDE SEQUENCE [LARGE SCALE GENOMIC DNA]</scope>
    <source>
        <strain evidence="2 3">273</strain>
    </source>
</reference>
<dbReference type="SMART" id="SM00318">
    <property type="entry name" value="SNc"/>
    <property type="match status" value="1"/>
</dbReference>
<dbReference type="SUPFAM" id="SSF50199">
    <property type="entry name" value="Staphylococcal nuclease"/>
    <property type="match status" value="1"/>
</dbReference>
<protein>
    <submittedName>
        <fullName evidence="2">Nuclease</fullName>
    </submittedName>
</protein>
<dbReference type="RefSeq" id="WP_045430811.1">
    <property type="nucleotide sequence ID" value="NZ_CP015641.1"/>
</dbReference>
<sequence>MRFSEQLKKASQVGAFFVSIFFSLQAAALCPAGEPLSRVKVATVIDGDTLRLADGRSVRLIGLNATEMGRKGRSAEPFAEAARNRLQSLVSTNDGYVGIRIGRQSRDHYGRVLAHAFDKHGENLEAQMLAEGLGFFVAIAPNVSLAECQRAAELQARSAGKGVWRQPPVIAADRVRGGGFAIVRARVERMETNRGGVWLELGGSLVVQIPPQVVAAFDDALRGLSGKDVEVRGWVIDRKSRGDRSRRARWLLKLSHPSMLMPLS</sequence>
<evidence type="ECO:0000313" key="3">
    <source>
        <dbReference type="Proteomes" id="UP000077787"/>
    </source>
</evidence>